<accession>A0A9E8ZJA2</accession>
<dbReference type="Proteomes" id="UP001163152">
    <property type="component" value="Chromosome"/>
</dbReference>
<feature type="region of interest" description="Disordered" evidence="1">
    <location>
        <begin position="113"/>
        <end position="137"/>
    </location>
</feature>
<evidence type="ECO:0000256" key="1">
    <source>
        <dbReference type="SAM" id="MobiDB-lite"/>
    </source>
</evidence>
<evidence type="ECO:0000313" key="3">
    <source>
        <dbReference type="Proteomes" id="UP001163152"/>
    </source>
</evidence>
<gene>
    <name evidence="2" type="ORF">OXH18_09750</name>
</gene>
<feature type="compositionally biased region" description="Pro residues" evidence="1">
    <location>
        <begin position="54"/>
        <end position="68"/>
    </location>
</feature>
<dbReference type="EMBL" id="CP113797">
    <property type="protein sequence ID" value="WAL62250.1"/>
    <property type="molecule type" value="Genomic_DNA"/>
</dbReference>
<proteinExistence type="predicted"/>
<reference evidence="2" key="1">
    <citation type="submission" date="2022-12" db="EMBL/GenBank/DDBJ databases">
        <title>Polyphasic identification of a Novel Hot-Spring Cyanobacterium Ocullathermofonsia sinensis gen nov. sp. nov. and Genomic Insights on its Adaptations to the Thermal Habitat.</title>
        <authorList>
            <person name="Daroch M."/>
            <person name="Tang J."/>
            <person name="Jiang Y."/>
        </authorList>
    </citation>
    <scope>NUCLEOTIDE SEQUENCE</scope>
    <source>
        <strain evidence="2">PKUAC-SCTA174</strain>
    </source>
</reference>
<evidence type="ECO:0000313" key="2">
    <source>
        <dbReference type="EMBL" id="WAL62250.1"/>
    </source>
</evidence>
<keyword evidence="3" id="KW-1185">Reference proteome</keyword>
<feature type="compositionally biased region" description="Basic and acidic residues" evidence="1">
    <location>
        <begin position="38"/>
        <end position="49"/>
    </location>
</feature>
<sequence>MTNDLKLKIYPAVIGILGLCLIASLFANVEIQVARNAPTDRRQPAKPDESPIASPVPAPTQVPTPVPTPIPSPIVSATPLSPDVLATAQGSLRVSNQTEYPLRVALLQPVPVESEPEAGAEAAEPSETDPIEPNQPVHWDFAPREGSNRGLILSLPNQTLQLQPGDVLVAFAQDGSRRYWGPYIVGQSPFPTWNAEAKEWQLTLQP</sequence>
<feature type="region of interest" description="Disordered" evidence="1">
    <location>
        <begin position="38"/>
        <end position="68"/>
    </location>
</feature>
<dbReference type="AlphaFoldDB" id="A0A9E8ZJA2"/>
<organism evidence="2 3">
    <name type="scientific">Thermocoleostomius sinensis A174</name>
    <dbReference type="NCBI Taxonomy" id="2016057"/>
    <lineage>
        <taxon>Bacteria</taxon>
        <taxon>Bacillati</taxon>
        <taxon>Cyanobacteriota</taxon>
        <taxon>Cyanophyceae</taxon>
        <taxon>Oculatellales</taxon>
        <taxon>Oculatellaceae</taxon>
        <taxon>Thermocoleostomius</taxon>
    </lineage>
</organism>
<name>A0A9E8ZJA2_9CYAN</name>
<protein>
    <submittedName>
        <fullName evidence="2">Uncharacterized protein</fullName>
    </submittedName>
</protein>
<feature type="compositionally biased region" description="Acidic residues" evidence="1">
    <location>
        <begin position="114"/>
        <end position="130"/>
    </location>
</feature>
<dbReference type="KEGG" id="tsin:OXH18_09750"/>
<dbReference type="RefSeq" id="WP_268612460.1">
    <property type="nucleotide sequence ID" value="NZ_CP113797.1"/>
</dbReference>